<evidence type="ECO:0000313" key="3">
    <source>
        <dbReference type="EMBL" id="NIA70874.1"/>
    </source>
</evidence>
<protein>
    <submittedName>
        <fullName evidence="3">Glycosyltransferase</fullName>
    </submittedName>
</protein>
<dbReference type="Pfam" id="PF13439">
    <property type="entry name" value="Glyco_transf_4"/>
    <property type="match status" value="1"/>
</dbReference>
<dbReference type="InterPro" id="IPR028098">
    <property type="entry name" value="Glyco_trans_4-like_N"/>
</dbReference>
<evidence type="ECO:0000259" key="1">
    <source>
        <dbReference type="Pfam" id="PF00534"/>
    </source>
</evidence>
<dbReference type="InterPro" id="IPR001296">
    <property type="entry name" value="Glyco_trans_1"/>
</dbReference>
<proteinExistence type="predicted"/>
<comment type="caution">
    <text evidence="3">The sequence shown here is derived from an EMBL/GenBank/DDBJ whole genome shotgun (WGS) entry which is preliminary data.</text>
</comment>
<name>A0A967KCH4_9PROT</name>
<dbReference type="Gene3D" id="3.40.50.2000">
    <property type="entry name" value="Glycogen Phosphorylase B"/>
    <property type="match status" value="2"/>
</dbReference>
<feature type="domain" description="Glycosyltransferase subfamily 4-like N-terminal" evidence="2">
    <location>
        <begin position="14"/>
        <end position="150"/>
    </location>
</feature>
<reference evidence="3" key="1">
    <citation type="submission" date="2020-03" db="EMBL/GenBank/DDBJ databases">
        <title>Genome of Pelagibius litoralis DSM 21314T.</title>
        <authorList>
            <person name="Wang G."/>
        </authorList>
    </citation>
    <scope>NUCLEOTIDE SEQUENCE</scope>
    <source>
        <strain evidence="3">DSM 21314</strain>
    </source>
</reference>
<dbReference type="PANTHER" id="PTHR12526">
    <property type="entry name" value="GLYCOSYLTRANSFERASE"/>
    <property type="match status" value="1"/>
</dbReference>
<dbReference type="Proteomes" id="UP000761264">
    <property type="component" value="Unassembled WGS sequence"/>
</dbReference>
<sequence length="352" mass="38608">MPRLLQALAGAPEGGAEMHFLRLCVALKRAGVEQRVVVRPHPKSLEVLRAGGIEPVTARFGGLLDVKTSRILKAEIADFRPDLALTYMSRASAAMPKGDFLHLARLGGYYDMKYYKRCDHLVCITPDIKAYCAREGFPEDNIHVIPNFVEDRQAAPQSRAALDTPEDAPLVFALGRLHENKAFDTLLQSVALLPGAYLWLAGDGPLRQKLEQEAARLGVAERVRFLGWQHDPAPFFAAADIYVVPSRHEPLGSVVLEGWMYRVPMVAAAAQGPGWLVGDQEDGLLVPIDDVAAMAAAIGRLIAEPQTAERLVQAGRQRFEEGFTEQVAVARYLELFDRLLSDKPPLLAQSAG</sequence>
<accession>A0A967KCH4</accession>
<gene>
    <name evidence="3" type="ORF">HBA54_19935</name>
</gene>
<dbReference type="EMBL" id="JAAQPH010000016">
    <property type="protein sequence ID" value="NIA70874.1"/>
    <property type="molecule type" value="Genomic_DNA"/>
</dbReference>
<dbReference type="CDD" id="cd03811">
    <property type="entry name" value="GT4_GT28_WabH-like"/>
    <property type="match status" value="1"/>
</dbReference>
<dbReference type="Pfam" id="PF00534">
    <property type="entry name" value="Glycos_transf_1"/>
    <property type="match status" value="1"/>
</dbReference>
<evidence type="ECO:0000313" key="4">
    <source>
        <dbReference type="Proteomes" id="UP000761264"/>
    </source>
</evidence>
<dbReference type="RefSeq" id="WP_167227909.1">
    <property type="nucleotide sequence ID" value="NZ_JAAQPH010000016.1"/>
</dbReference>
<feature type="domain" description="Glycosyl transferase family 1" evidence="1">
    <location>
        <begin position="158"/>
        <end position="318"/>
    </location>
</feature>
<organism evidence="3 4">
    <name type="scientific">Pelagibius litoralis</name>
    <dbReference type="NCBI Taxonomy" id="374515"/>
    <lineage>
        <taxon>Bacteria</taxon>
        <taxon>Pseudomonadati</taxon>
        <taxon>Pseudomonadota</taxon>
        <taxon>Alphaproteobacteria</taxon>
        <taxon>Rhodospirillales</taxon>
        <taxon>Rhodovibrionaceae</taxon>
        <taxon>Pelagibius</taxon>
    </lineage>
</organism>
<evidence type="ECO:0000259" key="2">
    <source>
        <dbReference type="Pfam" id="PF13439"/>
    </source>
</evidence>
<dbReference type="GO" id="GO:0016757">
    <property type="term" value="F:glycosyltransferase activity"/>
    <property type="evidence" value="ECO:0007669"/>
    <property type="project" value="InterPro"/>
</dbReference>
<dbReference type="SUPFAM" id="SSF53756">
    <property type="entry name" value="UDP-Glycosyltransferase/glycogen phosphorylase"/>
    <property type="match status" value="1"/>
</dbReference>
<dbReference type="AlphaFoldDB" id="A0A967KCH4"/>
<keyword evidence="4" id="KW-1185">Reference proteome</keyword>